<dbReference type="InterPro" id="IPR027417">
    <property type="entry name" value="P-loop_NTPase"/>
</dbReference>
<dbReference type="GO" id="GO:0042148">
    <property type="term" value="P:DNA strand invasion"/>
    <property type="evidence" value="ECO:0007669"/>
    <property type="project" value="TreeGrafter"/>
</dbReference>
<accession>A0A8H5AUI4</accession>
<proteinExistence type="predicted"/>
<evidence type="ECO:0000313" key="3">
    <source>
        <dbReference type="EMBL" id="KAF5310793.1"/>
    </source>
</evidence>
<evidence type="ECO:0000256" key="1">
    <source>
        <dbReference type="ARBA" id="ARBA00004123"/>
    </source>
</evidence>
<dbReference type="PANTHER" id="PTHR46457">
    <property type="entry name" value="DNA REPAIR PROTEIN RAD51 HOMOLOG 4"/>
    <property type="match status" value="1"/>
</dbReference>
<dbReference type="GO" id="GO:0000723">
    <property type="term" value="P:telomere maintenance"/>
    <property type="evidence" value="ECO:0007669"/>
    <property type="project" value="TreeGrafter"/>
</dbReference>
<comment type="caution">
    <text evidence="3">The sequence shown here is derived from an EMBL/GenBank/DDBJ whole genome shotgun (WGS) entry which is preliminary data.</text>
</comment>
<dbReference type="GO" id="GO:0000724">
    <property type="term" value="P:double-strand break repair via homologous recombination"/>
    <property type="evidence" value="ECO:0007669"/>
    <property type="project" value="TreeGrafter"/>
</dbReference>
<evidence type="ECO:0000256" key="2">
    <source>
        <dbReference type="ARBA" id="ARBA00023242"/>
    </source>
</evidence>
<dbReference type="OrthoDB" id="5957327at2759"/>
<sequence>MNQLPNATTRRSLLSLGLSKHILASLMQNGYETVQDISPATAMSLSSEIKITVSEAEDLLARCASLNAPVLGTSMTQSAAASIVEHSHKLSTRCEPLDQILEGGLARDQVLDISGPPGSPRERIVKGIVSSYAAGGQEIIFLDCQNMVSVSSLMESVKDDALDLVYYTTAHTLPELLIFTQQLPKILKKLPRADVSPSAELDLFPLPKCQRWSPSEELIPFFAQAVVITSQLATKMVNADGTSGNFETGARGIMMPSLGPGYVPSSKTYRVILAPEGLRSGVLKLTSSPKHPEDEPPISVAYSLDSVDMSVVAAP</sequence>
<dbReference type="GO" id="GO:0008094">
    <property type="term" value="F:ATP-dependent activity, acting on DNA"/>
    <property type="evidence" value="ECO:0007669"/>
    <property type="project" value="TreeGrafter"/>
</dbReference>
<gene>
    <name evidence="3" type="ORF">D9619_008069</name>
</gene>
<evidence type="ECO:0008006" key="5">
    <source>
        <dbReference type="Google" id="ProtNLM"/>
    </source>
</evidence>
<dbReference type="GO" id="GO:0007131">
    <property type="term" value="P:reciprocal meiotic recombination"/>
    <property type="evidence" value="ECO:0007669"/>
    <property type="project" value="TreeGrafter"/>
</dbReference>
<dbReference type="AlphaFoldDB" id="A0A8H5AUI4"/>
<keyword evidence="2" id="KW-0539">Nucleus</keyword>
<dbReference type="GO" id="GO:0003697">
    <property type="term" value="F:single-stranded DNA binding"/>
    <property type="evidence" value="ECO:0007669"/>
    <property type="project" value="TreeGrafter"/>
</dbReference>
<dbReference type="GO" id="GO:0000400">
    <property type="term" value="F:four-way junction DNA binding"/>
    <property type="evidence" value="ECO:0007669"/>
    <property type="project" value="TreeGrafter"/>
</dbReference>
<protein>
    <recommendedName>
        <fullName evidence="5">DNA recombination and repair protein Rad51-like C-terminal domain-containing protein</fullName>
    </recommendedName>
</protein>
<comment type="subcellular location">
    <subcellularLocation>
        <location evidence="1">Nucleus</location>
    </subcellularLocation>
</comment>
<dbReference type="EMBL" id="JAACJJ010000057">
    <property type="protein sequence ID" value="KAF5310793.1"/>
    <property type="molecule type" value="Genomic_DNA"/>
</dbReference>
<evidence type="ECO:0000313" key="4">
    <source>
        <dbReference type="Proteomes" id="UP000567179"/>
    </source>
</evidence>
<dbReference type="GO" id="GO:0005815">
    <property type="term" value="C:microtubule organizing center"/>
    <property type="evidence" value="ECO:0007669"/>
    <property type="project" value="TreeGrafter"/>
</dbReference>
<organism evidence="3 4">
    <name type="scientific">Psilocybe cf. subviscida</name>
    <dbReference type="NCBI Taxonomy" id="2480587"/>
    <lineage>
        <taxon>Eukaryota</taxon>
        <taxon>Fungi</taxon>
        <taxon>Dikarya</taxon>
        <taxon>Basidiomycota</taxon>
        <taxon>Agaricomycotina</taxon>
        <taxon>Agaricomycetes</taxon>
        <taxon>Agaricomycetidae</taxon>
        <taxon>Agaricales</taxon>
        <taxon>Agaricineae</taxon>
        <taxon>Strophariaceae</taxon>
        <taxon>Psilocybe</taxon>
    </lineage>
</organism>
<dbReference type="GO" id="GO:0033063">
    <property type="term" value="C:Rad51B-Rad51C-Rad51D-XRCC2 complex"/>
    <property type="evidence" value="ECO:0007669"/>
    <property type="project" value="TreeGrafter"/>
</dbReference>
<dbReference type="SUPFAM" id="SSF52540">
    <property type="entry name" value="P-loop containing nucleoside triphosphate hydrolases"/>
    <property type="match status" value="1"/>
</dbReference>
<dbReference type="InterPro" id="IPR051988">
    <property type="entry name" value="HRR_RAD51_Paralog"/>
</dbReference>
<reference evidence="3 4" key="1">
    <citation type="journal article" date="2020" name="ISME J.">
        <title>Uncovering the hidden diversity of litter-decomposition mechanisms in mushroom-forming fungi.</title>
        <authorList>
            <person name="Floudas D."/>
            <person name="Bentzer J."/>
            <person name="Ahren D."/>
            <person name="Johansson T."/>
            <person name="Persson P."/>
            <person name="Tunlid A."/>
        </authorList>
    </citation>
    <scope>NUCLEOTIDE SEQUENCE [LARGE SCALE GENOMIC DNA]</scope>
    <source>
        <strain evidence="3 4">CBS 101986</strain>
    </source>
</reference>
<dbReference type="GO" id="GO:0005657">
    <property type="term" value="C:replication fork"/>
    <property type="evidence" value="ECO:0007669"/>
    <property type="project" value="TreeGrafter"/>
</dbReference>
<dbReference type="Proteomes" id="UP000567179">
    <property type="component" value="Unassembled WGS sequence"/>
</dbReference>
<dbReference type="PANTHER" id="PTHR46457:SF1">
    <property type="entry name" value="DNA REPAIR PROTEIN RAD51 HOMOLOG 4"/>
    <property type="match status" value="1"/>
</dbReference>
<keyword evidence="4" id="KW-1185">Reference proteome</keyword>
<dbReference type="Gene3D" id="3.40.50.300">
    <property type="entry name" value="P-loop containing nucleotide triphosphate hydrolases"/>
    <property type="match status" value="1"/>
</dbReference>
<name>A0A8H5AUI4_9AGAR</name>